<dbReference type="Proteomes" id="UP001331761">
    <property type="component" value="Unassembled WGS sequence"/>
</dbReference>
<evidence type="ECO:0000313" key="2">
    <source>
        <dbReference type="Proteomes" id="UP001331761"/>
    </source>
</evidence>
<comment type="caution">
    <text evidence="1">The sequence shown here is derived from an EMBL/GenBank/DDBJ whole genome shotgun (WGS) entry which is preliminary data.</text>
</comment>
<protein>
    <submittedName>
        <fullName evidence="1">Uncharacterized protein</fullName>
    </submittedName>
</protein>
<keyword evidence="2" id="KW-1185">Reference proteome</keyword>
<gene>
    <name evidence="1" type="ORF">GCK32_020788</name>
</gene>
<name>A0AAN8FJP6_TRICO</name>
<proteinExistence type="predicted"/>
<evidence type="ECO:0000313" key="1">
    <source>
        <dbReference type="EMBL" id="KAK5975387.1"/>
    </source>
</evidence>
<reference evidence="1 2" key="1">
    <citation type="submission" date="2019-10" db="EMBL/GenBank/DDBJ databases">
        <title>Assembly and Annotation for the nematode Trichostrongylus colubriformis.</title>
        <authorList>
            <person name="Martin J."/>
        </authorList>
    </citation>
    <scope>NUCLEOTIDE SEQUENCE [LARGE SCALE GENOMIC DNA]</scope>
    <source>
        <strain evidence="1">G859</strain>
        <tissue evidence="1">Whole worm</tissue>
    </source>
</reference>
<dbReference type="EMBL" id="WIXE01013104">
    <property type="protein sequence ID" value="KAK5975387.1"/>
    <property type="molecule type" value="Genomic_DNA"/>
</dbReference>
<accession>A0AAN8FJP6</accession>
<feature type="non-terminal residue" evidence="1">
    <location>
        <position position="109"/>
    </location>
</feature>
<dbReference type="AlphaFoldDB" id="A0AAN8FJP6"/>
<organism evidence="1 2">
    <name type="scientific">Trichostrongylus colubriformis</name>
    <name type="common">Black scour worm</name>
    <dbReference type="NCBI Taxonomy" id="6319"/>
    <lineage>
        <taxon>Eukaryota</taxon>
        <taxon>Metazoa</taxon>
        <taxon>Ecdysozoa</taxon>
        <taxon>Nematoda</taxon>
        <taxon>Chromadorea</taxon>
        <taxon>Rhabditida</taxon>
        <taxon>Rhabditina</taxon>
        <taxon>Rhabditomorpha</taxon>
        <taxon>Strongyloidea</taxon>
        <taxon>Trichostrongylidae</taxon>
        <taxon>Trichostrongylus</taxon>
    </lineage>
</organism>
<sequence length="109" mass="11982">MGWMVPMDGLLEDVLLFQECDTPQRTSRETICGGEEILSKQQCEVVCKSRSSGSHFLWRMADGAPCQAESNRAVCSHGTCQVCVLSRKGSSLLRQFIAPVSEGRNCSPK</sequence>